<evidence type="ECO:0000313" key="2">
    <source>
        <dbReference type="Proteomes" id="UP001597058"/>
    </source>
</evidence>
<protein>
    <submittedName>
        <fullName evidence="1">Uncharacterized protein</fullName>
    </submittedName>
</protein>
<dbReference type="Proteomes" id="UP001597058">
    <property type="component" value="Unassembled WGS sequence"/>
</dbReference>
<evidence type="ECO:0000313" key="1">
    <source>
        <dbReference type="EMBL" id="MFD1307653.1"/>
    </source>
</evidence>
<keyword evidence="2" id="KW-1185">Reference proteome</keyword>
<name>A0ABW3XF54_9ACTN</name>
<proteinExistence type="predicted"/>
<gene>
    <name evidence="1" type="ORF">ACFQ5X_17580</name>
</gene>
<reference evidence="2" key="1">
    <citation type="journal article" date="2019" name="Int. J. Syst. Evol. Microbiol.">
        <title>The Global Catalogue of Microorganisms (GCM) 10K type strain sequencing project: providing services to taxonomists for standard genome sequencing and annotation.</title>
        <authorList>
            <consortium name="The Broad Institute Genomics Platform"/>
            <consortium name="The Broad Institute Genome Sequencing Center for Infectious Disease"/>
            <person name="Wu L."/>
            <person name="Ma J."/>
        </authorList>
    </citation>
    <scope>NUCLEOTIDE SEQUENCE [LARGE SCALE GENOMIC DNA]</scope>
    <source>
        <strain evidence="2">CGMCC 4.7020</strain>
    </source>
</reference>
<accession>A0ABW3XF54</accession>
<sequence>MTSPLPTRMSPIAGAFNAFVAWLNRQLTDRALLLEAEIAVATAETKQMKGDQP</sequence>
<comment type="caution">
    <text evidence="1">The sequence shown here is derived from an EMBL/GenBank/DDBJ whole genome shotgun (WGS) entry which is preliminary data.</text>
</comment>
<dbReference type="EMBL" id="JBHTMM010000019">
    <property type="protein sequence ID" value="MFD1307653.1"/>
    <property type="molecule type" value="Genomic_DNA"/>
</dbReference>
<organism evidence="1 2">
    <name type="scientific">Streptomyces kaempferi</name>
    <dbReference type="NCBI Taxonomy" id="333725"/>
    <lineage>
        <taxon>Bacteria</taxon>
        <taxon>Bacillati</taxon>
        <taxon>Actinomycetota</taxon>
        <taxon>Actinomycetes</taxon>
        <taxon>Kitasatosporales</taxon>
        <taxon>Streptomycetaceae</taxon>
        <taxon>Streptomyces</taxon>
    </lineage>
</organism>
<dbReference type="RefSeq" id="WP_381242746.1">
    <property type="nucleotide sequence ID" value="NZ_JBHSKH010000136.1"/>
</dbReference>